<keyword evidence="1" id="KW-0812">Transmembrane</keyword>
<evidence type="ECO:0000256" key="1">
    <source>
        <dbReference type="SAM" id="Phobius"/>
    </source>
</evidence>
<organism evidence="3 4">
    <name type="scientific">Brachionus calyciflorus</name>
    <dbReference type="NCBI Taxonomy" id="104777"/>
    <lineage>
        <taxon>Eukaryota</taxon>
        <taxon>Metazoa</taxon>
        <taxon>Spiralia</taxon>
        <taxon>Gnathifera</taxon>
        <taxon>Rotifera</taxon>
        <taxon>Eurotatoria</taxon>
        <taxon>Monogononta</taxon>
        <taxon>Pseudotrocha</taxon>
        <taxon>Ploima</taxon>
        <taxon>Brachionidae</taxon>
        <taxon>Brachionus</taxon>
    </lineage>
</organism>
<dbReference type="AlphaFoldDB" id="A0A813PBI1"/>
<feature type="domain" description="Methyltransferase FkbM" evidence="2">
    <location>
        <begin position="163"/>
        <end position="322"/>
    </location>
</feature>
<dbReference type="InterPro" id="IPR029063">
    <property type="entry name" value="SAM-dependent_MTases_sf"/>
</dbReference>
<reference evidence="3" key="1">
    <citation type="submission" date="2021-02" db="EMBL/GenBank/DDBJ databases">
        <authorList>
            <person name="Nowell W R."/>
        </authorList>
    </citation>
    <scope>NUCLEOTIDE SEQUENCE</scope>
    <source>
        <strain evidence="3">Ploen Becks lab</strain>
    </source>
</reference>
<dbReference type="Gene3D" id="3.40.50.150">
    <property type="entry name" value="Vaccinia Virus protein VP39"/>
    <property type="match status" value="1"/>
</dbReference>
<feature type="transmembrane region" description="Helical" evidence="1">
    <location>
        <begin position="7"/>
        <end position="25"/>
    </location>
</feature>
<dbReference type="PANTHER" id="PTHR34009:SF2">
    <property type="entry name" value="PROTEIN STAR"/>
    <property type="match status" value="1"/>
</dbReference>
<dbReference type="GO" id="GO:0006888">
    <property type="term" value="P:endoplasmic reticulum to Golgi vesicle-mediated transport"/>
    <property type="evidence" value="ECO:0007669"/>
    <property type="project" value="TreeGrafter"/>
</dbReference>
<sequence length="338" mass="39558">MNSNSRLFFFVITFLFSFLLLIIYVNNYSGFESKKIVNQQRPDEKNYAPRSKEVLQPTSVSLRCPSVNEIFLHDKAWSEIFNVSNHQSKIKPEIIIETIRFMIQEIDELDPKLIEFVKKLIDPPSDKPINLADMKLKDFSQSGQSIYIDELLGKMQNGFVVEAGALDGETFSNSLYFELERNWTGILIEPVPFLYEKILRKNRKMYSINACIARKRPLVAKFKIASSTTLSGRDSEMSDFHQNWVGKDFQYIYVPCFSLNTILKAINIDKVDFFSLDLEGGEWDVLSSLDFKNIDYRTFVIEHNRDKERREKMTNYLIQNNYNLTLTTELDIFFMKKN</sequence>
<dbReference type="Pfam" id="PF05050">
    <property type="entry name" value="Methyltransf_21"/>
    <property type="match status" value="1"/>
</dbReference>
<dbReference type="Proteomes" id="UP000663879">
    <property type="component" value="Unassembled WGS sequence"/>
</dbReference>
<protein>
    <recommendedName>
        <fullName evidence="2">Methyltransferase FkbM domain-containing protein</fullName>
    </recommendedName>
</protein>
<dbReference type="InterPro" id="IPR006342">
    <property type="entry name" value="FkbM_mtfrase"/>
</dbReference>
<dbReference type="GO" id="GO:0005794">
    <property type="term" value="C:Golgi apparatus"/>
    <property type="evidence" value="ECO:0007669"/>
    <property type="project" value="TreeGrafter"/>
</dbReference>
<dbReference type="GO" id="GO:0031902">
    <property type="term" value="C:late endosome membrane"/>
    <property type="evidence" value="ECO:0007669"/>
    <property type="project" value="TreeGrafter"/>
</dbReference>
<dbReference type="SUPFAM" id="SSF53335">
    <property type="entry name" value="S-adenosyl-L-methionine-dependent methyltransferases"/>
    <property type="match status" value="1"/>
</dbReference>
<dbReference type="GO" id="GO:0016197">
    <property type="term" value="P:endosomal transport"/>
    <property type="evidence" value="ECO:0007669"/>
    <property type="project" value="TreeGrafter"/>
</dbReference>
<dbReference type="PANTHER" id="PTHR34009">
    <property type="entry name" value="PROTEIN STAR"/>
    <property type="match status" value="1"/>
</dbReference>
<comment type="caution">
    <text evidence="3">The sequence shown here is derived from an EMBL/GenBank/DDBJ whole genome shotgun (WGS) entry which is preliminary data.</text>
</comment>
<evidence type="ECO:0000313" key="4">
    <source>
        <dbReference type="Proteomes" id="UP000663879"/>
    </source>
</evidence>
<keyword evidence="4" id="KW-1185">Reference proteome</keyword>
<dbReference type="InterPro" id="IPR053202">
    <property type="entry name" value="EGF_Rcpt_Signaling_Reg"/>
</dbReference>
<dbReference type="OrthoDB" id="6352234at2759"/>
<dbReference type="EMBL" id="CAJNOC010000348">
    <property type="protein sequence ID" value="CAF0748715.1"/>
    <property type="molecule type" value="Genomic_DNA"/>
</dbReference>
<name>A0A813PBI1_9BILA</name>
<keyword evidence="1" id="KW-0472">Membrane</keyword>
<gene>
    <name evidence="3" type="ORF">OXX778_LOCUS3794</name>
</gene>
<dbReference type="GO" id="GO:0005789">
    <property type="term" value="C:endoplasmic reticulum membrane"/>
    <property type="evidence" value="ECO:0007669"/>
    <property type="project" value="TreeGrafter"/>
</dbReference>
<evidence type="ECO:0000313" key="3">
    <source>
        <dbReference type="EMBL" id="CAF0748715.1"/>
    </source>
</evidence>
<proteinExistence type="predicted"/>
<keyword evidence="1" id="KW-1133">Transmembrane helix</keyword>
<evidence type="ECO:0000259" key="2">
    <source>
        <dbReference type="Pfam" id="PF05050"/>
    </source>
</evidence>
<dbReference type="GO" id="GO:0005886">
    <property type="term" value="C:plasma membrane"/>
    <property type="evidence" value="ECO:0007669"/>
    <property type="project" value="TreeGrafter"/>
</dbReference>
<accession>A0A813PBI1</accession>